<dbReference type="EMBL" id="KV009425">
    <property type="protein sequence ID" value="KZV29225.1"/>
    <property type="molecule type" value="Genomic_DNA"/>
</dbReference>
<accession>A0A2Z7B605</accession>
<reference evidence="1 2" key="1">
    <citation type="journal article" date="2015" name="Proc. Natl. Acad. Sci. U.S.A.">
        <title>The resurrection genome of Boea hygrometrica: A blueprint for survival of dehydration.</title>
        <authorList>
            <person name="Xiao L."/>
            <person name="Yang G."/>
            <person name="Zhang L."/>
            <person name="Yang X."/>
            <person name="Zhao S."/>
            <person name="Ji Z."/>
            <person name="Zhou Q."/>
            <person name="Hu M."/>
            <person name="Wang Y."/>
            <person name="Chen M."/>
            <person name="Xu Y."/>
            <person name="Jin H."/>
            <person name="Xiao X."/>
            <person name="Hu G."/>
            <person name="Bao F."/>
            <person name="Hu Y."/>
            <person name="Wan P."/>
            <person name="Li L."/>
            <person name="Deng X."/>
            <person name="Kuang T."/>
            <person name="Xiang C."/>
            <person name="Zhu J.K."/>
            <person name="Oliver M.J."/>
            <person name="He Y."/>
        </authorList>
    </citation>
    <scope>NUCLEOTIDE SEQUENCE [LARGE SCALE GENOMIC DNA]</scope>
    <source>
        <strain evidence="2">cv. XS01</strain>
    </source>
</reference>
<gene>
    <name evidence="1" type="ORF">F511_22390</name>
</gene>
<evidence type="ECO:0000313" key="1">
    <source>
        <dbReference type="EMBL" id="KZV29225.1"/>
    </source>
</evidence>
<dbReference type="PANTHER" id="PTHR46951">
    <property type="entry name" value="BED-TYPE DOMAIN-CONTAINING PROTEIN"/>
    <property type="match status" value="1"/>
</dbReference>
<protein>
    <submittedName>
        <fullName evidence="1">Uncharacterized protein</fullName>
    </submittedName>
</protein>
<evidence type="ECO:0000313" key="2">
    <source>
        <dbReference type="Proteomes" id="UP000250235"/>
    </source>
</evidence>
<keyword evidence="2" id="KW-1185">Reference proteome</keyword>
<dbReference type="PANTHER" id="PTHR46951:SF2">
    <property type="entry name" value="BED-TYPE DOMAIN-CONTAINING PROTEIN"/>
    <property type="match status" value="1"/>
</dbReference>
<dbReference type="AlphaFoldDB" id="A0A2Z7B605"/>
<dbReference type="OrthoDB" id="645489at2759"/>
<proteinExistence type="predicted"/>
<organism evidence="1 2">
    <name type="scientific">Dorcoceras hygrometricum</name>
    <dbReference type="NCBI Taxonomy" id="472368"/>
    <lineage>
        <taxon>Eukaryota</taxon>
        <taxon>Viridiplantae</taxon>
        <taxon>Streptophyta</taxon>
        <taxon>Embryophyta</taxon>
        <taxon>Tracheophyta</taxon>
        <taxon>Spermatophyta</taxon>
        <taxon>Magnoliopsida</taxon>
        <taxon>eudicotyledons</taxon>
        <taxon>Gunneridae</taxon>
        <taxon>Pentapetalae</taxon>
        <taxon>asterids</taxon>
        <taxon>lamiids</taxon>
        <taxon>Lamiales</taxon>
        <taxon>Gesneriaceae</taxon>
        <taxon>Didymocarpoideae</taxon>
        <taxon>Trichosporeae</taxon>
        <taxon>Loxocarpinae</taxon>
        <taxon>Dorcoceras</taxon>
    </lineage>
</organism>
<sequence>MASDLEPVAVTPQKHDPAWKHCQMYKIGDKVQLKCIYCDKIFKGGGIHRNKEHLACQKGNAATCLRVLPDVRLQMLESLMGLRQRRERNRSLQRRLLVMIIQGPVLSIH</sequence>
<name>A0A2Z7B605_9LAMI</name>
<dbReference type="Proteomes" id="UP000250235">
    <property type="component" value="Unassembled WGS sequence"/>
</dbReference>